<comment type="caution">
    <text evidence="2">The sequence shown here is derived from an EMBL/GenBank/DDBJ whole genome shotgun (WGS) entry which is preliminary data.</text>
</comment>
<keyword evidence="3" id="KW-1185">Reference proteome</keyword>
<gene>
    <name evidence="2" type="ORF">NPIL_247291</name>
</gene>
<sequence length="177" mass="20341">MSLNIGRDLSELIPVLGLFWNKDDDNVFCDTAALKLLTLDNKKKRFEFNSLNFRSPWFLSPATLIAKLFIQRRTWKLDVRHTIRENFLPGMGLYTISLSFVCEKSQLATLRKTTIPRLELLACYAGQFKKIQLANCCVVNIYLGKDNQVRVVKVKTKAGELIRPVKKLYLLELSSLT</sequence>
<dbReference type="Pfam" id="PF18701">
    <property type="entry name" value="DUF5641"/>
    <property type="match status" value="1"/>
</dbReference>
<dbReference type="Proteomes" id="UP000887013">
    <property type="component" value="Unassembled WGS sequence"/>
</dbReference>
<dbReference type="EMBL" id="BMAW01126688">
    <property type="protein sequence ID" value="GFU17888.1"/>
    <property type="molecule type" value="Genomic_DNA"/>
</dbReference>
<accession>A0A8X6QGQ4</accession>
<proteinExistence type="predicted"/>
<feature type="domain" description="DUF5641" evidence="1">
    <location>
        <begin position="132"/>
        <end position="171"/>
    </location>
</feature>
<evidence type="ECO:0000313" key="3">
    <source>
        <dbReference type="Proteomes" id="UP000887013"/>
    </source>
</evidence>
<protein>
    <recommendedName>
        <fullName evidence="1">DUF5641 domain-containing protein</fullName>
    </recommendedName>
</protein>
<name>A0A8X6QGQ4_NEPPI</name>
<reference evidence="2" key="1">
    <citation type="submission" date="2020-08" db="EMBL/GenBank/DDBJ databases">
        <title>Multicomponent nature underlies the extraordinary mechanical properties of spider dragline silk.</title>
        <authorList>
            <person name="Kono N."/>
            <person name="Nakamura H."/>
            <person name="Mori M."/>
            <person name="Yoshida Y."/>
            <person name="Ohtoshi R."/>
            <person name="Malay A.D."/>
            <person name="Moran D.A.P."/>
            <person name="Tomita M."/>
            <person name="Numata K."/>
            <person name="Arakawa K."/>
        </authorList>
    </citation>
    <scope>NUCLEOTIDE SEQUENCE</scope>
</reference>
<dbReference type="AlphaFoldDB" id="A0A8X6QGQ4"/>
<organism evidence="2 3">
    <name type="scientific">Nephila pilipes</name>
    <name type="common">Giant wood spider</name>
    <name type="synonym">Nephila maculata</name>
    <dbReference type="NCBI Taxonomy" id="299642"/>
    <lineage>
        <taxon>Eukaryota</taxon>
        <taxon>Metazoa</taxon>
        <taxon>Ecdysozoa</taxon>
        <taxon>Arthropoda</taxon>
        <taxon>Chelicerata</taxon>
        <taxon>Arachnida</taxon>
        <taxon>Araneae</taxon>
        <taxon>Araneomorphae</taxon>
        <taxon>Entelegynae</taxon>
        <taxon>Araneoidea</taxon>
        <taxon>Nephilidae</taxon>
        <taxon>Nephila</taxon>
    </lineage>
</organism>
<evidence type="ECO:0000313" key="2">
    <source>
        <dbReference type="EMBL" id="GFU17888.1"/>
    </source>
</evidence>
<dbReference type="InterPro" id="IPR040676">
    <property type="entry name" value="DUF5641"/>
</dbReference>
<evidence type="ECO:0000259" key="1">
    <source>
        <dbReference type="Pfam" id="PF18701"/>
    </source>
</evidence>